<dbReference type="EMBL" id="OX459126">
    <property type="protein sequence ID" value="CAI9118868.1"/>
    <property type="molecule type" value="Genomic_DNA"/>
</dbReference>
<organism evidence="2 3">
    <name type="scientific">Oldenlandia corymbosa var. corymbosa</name>
    <dbReference type="NCBI Taxonomy" id="529605"/>
    <lineage>
        <taxon>Eukaryota</taxon>
        <taxon>Viridiplantae</taxon>
        <taxon>Streptophyta</taxon>
        <taxon>Embryophyta</taxon>
        <taxon>Tracheophyta</taxon>
        <taxon>Spermatophyta</taxon>
        <taxon>Magnoliopsida</taxon>
        <taxon>eudicotyledons</taxon>
        <taxon>Gunneridae</taxon>
        <taxon>Pentapetalae</taxon>
        <taxon>asterids</taxon>
        <taxon>lamiids</taxon>
        <taxon>Gentianales</taxon>
        <taxon>Rubiaceae</taxon>
        <taxon>Rubioideae</taxon>
        <taxon>Spermacoceae</taxon>
        <taxon>Hedyotis-Oldenlandia complex</taxon>
        <taxon>Oldenlandia</taxon>
    </lineage>
</organism>
<evidence type="ECO:0000313" key="3">
    <source>
        <dbReference type="Proteomes" id="UP001161247"/>
    </source>
</evidence>
<dbReference type="InterPro" id="IPR050481">
    <property type="entry name" value="UDP-glycosyltransf_plant"/>
</dbReference>
<sequence length="298" mass="33183">MAEMKKAELVLIPAASVAHLVPCVEFANLLITQNNNLSITILIMHLPFGTSILSFKNSLAESLDPRIKFIDLKPEVTTDPSSQKSPPTIHMFSQFLNSRKPLVKEILAELSKSENCKLAGVVFDVLYTSMFDVAIEFEVPYYVFSPFGASMIALMSHLQSLRDDHNVDVNDLKVSEIDVPAYINPVPTRVLPSMLLYKEGGRNVFLDVAKRYRAAKGIIINSFNELETQAIEALSKDANLPPVYAVGPLLNHKGGKWNDNQKQQQQQEGVQSIKKCQLCQGLNCPMLSVFRVIHPMNA</sequence>
<protein>
    <submittedName>
        <fullName evidence="2">OLC1v1020495C1</fullName>
    </submittedName>
</protein>
<evidence type="ECO:0000313" key="2">
    <source>
        <dbReference type="EMBL" id="CAI9118868.1"/>
    </source>
</evidence>
<reference evidence="2" key="1">
    <citation type="submission" date="2023-03" db="EMBL/GenBank/DDBJ databases">
        <authorList>
            <person name="Julca I."/>
        </authorList>
    </citation>
    <scope>NUCLEOTIDE SEQUENCE</scope>
</reference>
<keyword evidence="3" id="KW-1185">Reference proteome</keyword>
<evidence type="ECO:0000256" key="1">
    <source>
        <dbReference type="ARBA" id="ARBA00009995"/>
    </source>
</evidence>
<dbReference type="Gene3D" id="3.40.50.2000">
    <property type="entry name" value="Glycogen Phosphorylase B"/>
    <property type="match status" value="1"/>
</dbReference>
<dbReference type="GO" id="GO:0035251">
    <property type="term" value="F:UDP-glucosyltransferase activity"/>
    <property type="evidence" value="ECO:0007669"/>
    <property type="project" value="InterPro"/>
</dbReference>
<proteinExistence type="inferred from homology"/>
<dbReference type="AlphaFoldDB" id="A0AAV1EH42"/>
<comment type="similarity">
    <text evidence="1">Belongs to the UDP-glycosyltransferase family.</text>
</comment>
<dbReference type="SUPFAM" id="SSF53756">
    <property type="entry name" value="UDP-Glycosyltransferase/glycogen phosphorylase"/>
    <property type="match status" value="1"/>
</dbReference>
<dbReference type="PANTHER" id="PTHR48048:SF45">
    <property type="entry name" value="GLYCOSYLTRANSFERASE"/>
    <property type="match status" value="1"/>
</dbReference>
<accession>A0AAV1EH42</accession>
<dbReference type="PANTHER" id="PTHR48048">
    <property type="entry name" value="GLYCOSYLTRANSFERASE"/>
    <property type="match status" value="1"/>
</dbReference>
<gene>
    <name evidence="2" type="ORF">OLC1_LOCUS24643</name>
</gene>
<name>A0AAV1EH42_OLDCO</name>
<dbReference type="Proteomes" id="UP001161247">
    <property type="component" value="Chromosome 9"/>
</dbReference>